<accession>A0AAP0R702</accession>
<dbReference type="Gene3D" id="2.40.50.140">
    <property type="entry name" value="Nucleic acid-binding proteins"/>
    <property type="match status" value="1"/>
</dbReference>
<dbReference type="Proteomes" id="UP001415857">
    <property type="component" value="Unassembled WGS sequence"/>
</dbReference>
<sequence length="58" mass="6258">MSLLTGNGNTKDDLRLPTDDNLLMQIKAGFGEGKYLVVTVMSSMGEEQICALKDIGPK</sequence>
<evidence type="ECO:0000259" key="4">
    <source>
        <dbReference type="SMART" id="SM01376"/>
    </source>
</evidence>
<dbReference type="PANTHER" id="PTHR11673">
    <property type="entry name" value="TRANSLATION INITIATION FACTOR 5A FAMILY MEMBER"/>
    <property type="match status" value="1"/>
</dbReference>
<comment type="caution">
    <text evidence="5">The sequence shown here is derived from an EMBL/GenBank/DDBJ whole genome shotgun (WGS) entry which is preliminary data.</text>
</comment>
<reference evidence="5 6" key="1">
    <citation type="journal article" date="2024" name="Plant J.">
        <title>Genome sequences and population genomics reveal climatic adaptation and genomic divergence between two closely related sweetgum species.</title>
        <authorList>
            <person name="Xu W.Q."/>
            <person name="Ren C.Q."/>
            <person name="Zhang X.Y."/>
            <person name="Comes H.P."/>
            <person name="Liu X.H."/>
            <person name="Li Y.G."/>
            <person name="Kettle C.J."/>
            <person name="Jalonen R."/>
            <person name="Gaisberger H."/>
            <person name="Ma Y.Z."/>
            <person name="Qiu Y.X."/>
        </authorList>
    </citation>
    <scope>NUCLEOTIDE SEQUENCE [LARGE SCALE GENOMIC DNA]</scope>
    <source>
        <strain evidence="5">Hangzhou</strain>
    </source>
</reference>
<evidence type="ECO:0000313" key="6">
    <source>
        <dbReference type="Proteomes" id="UP001415857"/>
    </source>
</evidence>
<dbReference type="GO" id="GO:0045901">
    <property type="term" value="P:positive regulation of translational elongation"/>
    <property type="evidence" value="ECO:0007669"/>
    <property type="project" value="InterPro"/>
</dbReference>
<dbReference type="InterPro" id="IPR012340">
    <property type="entry name" value="NA-bd_OB-fold"/>
</dbReference>
<dbReference type="GO" id="GO:0003723">
    <property type="term" value="F:RNA binding"/>
    <property type="evidence" value="ECO:0007669"/>
    <property type="project" value="InterPro"/>
</dbReference>
<proteinExistence type="inferred from homology"/>
<dbReference type="GO" id="GO:0045905">
    <property type="term" value="P:positive regulation of translational termination"/>
    <property type="evidence" value="ECO:0007669"/>
    <property type="project" value="InterPro"/>
</dbReference>
<dbReference type="AlphaFoldDB" id="A0AAP0R702"/>
<dbReference type="EMBL" id="JBBPBK010000013">
    <property type="protein sequence ID" value="KAK9271575.1"/>
    <property type="molecule type" value="Genomic_DNA"/>
</dbReference>
<feature type="domain" description="Translation initiation factor 5A C-terminal" evidence="4">
    <location>
        <begin position="1"/>
        <end position="53"/>
    </location>
</feature>
<evidence type="ECO:0000256" key="3">
    <source>
        <dbReference type="ARBA" id="ARBA00023071"/>
    </source>
</evidence>
<organism evidence="5 6">
    <name type="scientific">Liquidambar formosana</name>
    <name type="common">Formosan gum</name>
    <dbReference type="NCBI Taxonomy" id="63359"/>
    <lineage>
        <taxon>Eukaryota</taxon>
        <taxon>Viridiplantae</taxon>
        <taxon>Streptophyta</taxon>
        <taxon>Embryophyta</taxon>
        <taxon>Tracheophyta</taxon>
        <taxon>Spermatophyta</taxon>
        <taxon>Magnoliopsida</taxon>
        <taxon>eudicotyledons</taxon>
        <taxon>Gunneridae</taxon>
        <taxon>Pentapetalae</taxon>
        <taxon>Saxifragales</taxon>
        <taxon>Altingiaceae</taxon>
        <taxon>Liquidambar</taxon>
    </lineage>
</organism>
<keyword evidence="3" id="KW-0385">Hypusine</keyword>
<name>A0AAP0R702_LIQFO</name>
<evidence type="ECO:0000313" key="5">
    <source>
        <dbReference type="EMBL" id="KAK9271575.1"/>
    </source>
</evidence>
<dbReference type="InterPro" id="IPR001884">
    <property type="entry name" value="IF5A-like"/>
</dbReference>
<dbReference type="GO" id="GO:0003746">
    <property type="term" value="F:translation elongation factor activity"/>
    <property type="evidence" value="ECO:0007669"/>
    <property type="project" value="InterPro"/>
</dbReference>
<dbReference type="SUPFAM" id="SSF50249">
    <property type="entry name" value="Nucleic acid-binding proteins"/>
    <property type="match status" value="1"/>
</dbReference>
<dbReference type="SMART" id="SM01376">
    <property type="entry name" value="eIF-5a"/>
    <property type="match status" value="1"/>
</dbReference>
<dbReference type="InterPro" id="IPR020189">
    <property type="entry name" value="IF5A_C"/>
</dbReference>
<comment type="similarity">
    <text evidence="1">Belongs to the eIF-5A family.</text>
</comment>
<evidence type="ECO:0000256" key="1">
    <source>
        <dbReference type="ARBA" id="ARBA00006016"/>
    </source>
</evidence>
<dbReference type="GO" id="GO:0043022">
    <property type="term" value="F:ribosome binding"/>
    <property type="evidence" value="ECO:0007669"/>
    <property type="project" value="InterPro"/>
</dbReference>
<keyword evidence="6" id="KW-1185">Reference proteome</keyword>
<gene>
    <name evidence="5" type="ORF">L1049_001936</name>
</gene>
<protein>
    <recommendedName>
        <fullName evidence="4">Translation initiation factor 5A C-terminal domain-containing protein</fullName>
    </recommendedName>
</protein>
<evidence type="ECO:0000256" key="2">
    <source>
        <dbReference type="ARBA" id="ARBA00022917"/>
    </source>
</evidence>
<dbReference type="Pfam" id="PF01287">
    <property type="entry name" value="eIF-5a"/>
    <property type="match status" value="1"/>
</dbReference>
<dbReference type="FunFam" id="2.40.50.140:FF:000034">
    <property type="entry name" value="Eukaryotic translation initiation factor 5A"/>
    <property type="match status" value="1"/>
</dbReference>
<keyword evidence="2" id="KW-0648">Protein biosynthesis</keyword>